<evidence type="ECO:0000313" key="3">
    <source>
        <dbReference type="EMBL" id="RVW16398.1"/>
    </source>
</evidence>
<protein>
    <submittedName>
        <fullName evidence="3">L10-interacting MYB domain-containing protein</fullName>
    </submittedName>
</protein>
<dbReference type="InterPro" id="IPR024752">
    <property type="entry name" value="Myb/SANT-like_dom"/>
</dbReference>
<gene>
    <name evidence="3" type="primary">LIMYB_7</name>
    <name evidence="3" type="ORF">CK203_067793</name>
</gene>
<comment type="caution">
    <text evidence="3">The sequence shown here is derived from an EMBL/GenBank/DDBJ whole genome shotgun (WGS) entry which is preliminary data.</text>
</comment>
<evidence type="ECO:0000259" key="2">
    <source>
        <dbReference type="Pfam" id="PF12776"/>
    </source>
</evidence>
<feature type="domain" description="Myb/SANT-like" evidence="2">
    <location>
        <begin position="85"/>
        <end position="179"/>
    </location>
</feature>
<dbReference type="InterPro" id="IPR045026">
    <property type="entry name" value="LIMYB"/>
</dbReference>
<dbReference type="Pfam" id="PF12776">
    <property type="entry name" value="Myb_DNA-bind_3"/>
    <property type="match status" value="1"/>
</dbReference>
<feature type="compositionally biased region" description="Polar residues" evidence="1">
    <location>
        <begin position="226"/>
        <end position="242"/>
    </location>
</feature>
<accession>A0A438BZL7</accession>
<organism evidence="3 4">
    <name type="scientific">Vitis vinifera</name>
    <name type="common">Grape</name>
    <dbReference type="NCBI Taxonomy" id="29760"/>
    <lineage>
        <taxon>Eukaryota</taxon>
        <taxon>Viridiplantae</taxon>
        <taxon>Streptophyta</taxon>
        <taxon>Embryophyta</taxon>
        <taxon>Tracheophyta</taxon>
        <taxon>Spermatophyta</taxon>
        <taxon>Magnoliopsida</taxon>
        <taxon>eudicotyledons</taxon>
        <taxon>Gunneridae</taxon>
        <taxon>Pentapetalae</taxon>
        <taxon>rosids</taxon>
        <taxon>Vitales</taxon>
        <taxon>Vitaceae</taxon>
        <taxon>Viteae</taxon>
        <taxon>Vitis</taxon>
    </lineage>
</organism>
<evidence type="ECO:0000313" key="4">
    <source>
        <dbReference type="Proteomes" id="UP000288805"/>
    </source>
</evidence>
<dbReference type="PANTHER" id="PTHR47584">
    <property type="match status" value="1"/>
</dbReference>
<proteinExistence type="predicted"/>
<sequence>MRLNPNPTPKPTHPSLVALCNPDPQPSPHPKAIISSFSSSIALLPGLQSWKEAPLSFSIIDLIEEHSGSRVAVMSQNIEISRANWTDPIQRKHFIDLCLQEANKGFRSGGGLKSSAWPRIAEELEKLLGKRYTSKQLKNGWDYMKRQYLIWSKMMTMTGHGYNSVTKTFDWPAEKWEEYLQKYPEAKQFRFKPLANVEELEALFEGVLATGSKNWSSGGVIASGAEESSTHSTSMPSETSISLEEDEDLPRNTNDEAEGSKKKQKKGKKEQTQEEMNRIVNVLENFEGPTVKECMKILKRLLTYEDPLYYVAINAFCKKKEYREVWMEMESDEERMGWIQSLRK</sequence>
<evidence type="ECO:0000256" key="1">
    <source>
        <dbReference type="SAM" id="MobiDB-lite"/>
    </source>
</evidence>
<name>A0A438BZL7_VITVI</name>
<dbReference type="AlphaFoldDB" id="A0A438BZL7"/>
<feature type="compositionally biased region" description="Basic and acidic residues" evidence="1">
    <location>
        <begin position="249"/>
        <end position="261"/>
    </location>
</feature>
<dbReference type="PANTHER" id="PTHR47584:SF17">
    <property type="entry name" value="MYB_SANT-LIKE DNA-BINDING DOMAIN PROTEIN"/>
    <property type="match status" value="1"/>
</dbReference>
<dbReference type="EMBL" id="QGNW01002589">
    <property type="protein sequence ID" value="RVW16398.1"/>
    <property type="molecule type" value="Genomic_DNA"/>
</dbReference>
<feature type="region of interest" description="Disordered" evidence="1">
    <location>
        <begin position="219"/>
        <end position="274"/>
    </location>
</feature>
<dbReference type="Proteomes" id="UP000288805">
    <property type="component" value="Unassembled WGS sequence"/>
</dbReference>
<reference evidence="3 4" key="1">
    <citation type="journal article" date="2018" name="PLoS Genet.">
        <title>Population sequencing reveals clonal diversity and ancestral inbreeding in the grapevine cultivar Chardonnay.</title>
        <authorList>
            <person name="Roach M.J."/>
            <person name="Johnson D.L."/>
            <person name="Bohlmann J."/>
            <person name="van Vuuren H.J."/>
            <person name="Jones S.J."/>
            <person name="Pretorius I.S."/>
            <person name="Schmidt S.A."/>
            <person name="Borneman A.R."/>
        </authorList>
    </citation>
    <scope>NUCLEOTIDE SEQUENCE [LARGE SCALE GENOMIC DNA]</scope>
    <source>
        <strain evidence="4">cv. Chardonnay</strain>
        <tissue evidence="3">Leaf</tissue>
    </source>
</reference>